<evidence type="ECO:0000313" key="5">
    <source>
        <dbReference type="Proteomes" id="UP000219338"/>
    </source>
</evidence>
<feature type="domain" description="DUF6535" evidence="3">
    <location>
        <begin position="104"/>
        <end position="284"/>
    </location>
</feature>
<dbReference type="Proteomes" id="UP000219338">
    <property type="component" value="Unassembled WGS sequence"/>
</dbReference>
<dbReference type="EMBL" id="FUEG01000001">
    <property type="protein sequence ID" value="SJK98291.1"/>
    <property type="molecule type" value="Genomic_DNA"/>
</dbReference>
<dbReference type="Pfam" id="PF20153">
    <property type="entry name" value="DUF6535"/>
    <property type="match status" value="1"/>
</dbReference>
<proteinExistence type="predicted"/>
<name>A0A284QPB3_ARMOS</name>
<keyword evidence="2" id="KW-0472">Membrane</keyword>
<feature type="transmembrane region" description="Helical" evidence="2">
    <location>
        <begin position="255"/>
        <end position="284"/>
    </location>
</feature>
<dbReference type="AlphaFoldDB" id="A0A284QPB3"/>
<dbReference type="OrthoDB" id="3219854at2759"/>
<dbReference type="InterPro" id="IPR045338">
    <property type="entry name" value="DUF6535"/>
</dbReference>
<protein>
    <recommendedName>
        <fullName evidence="3">DUF6535 domain-containing protein</fullName>
    </recommendedName>
</protein>
<evidence type="ECO:0000313" key="4">
    <source>
        <dbReference type="EMBL" id="SJK98291.1"/>
    </source>
</evidence>
<keyword evidence="2" id="KW-0812">Transmembrane</keyword>
<evidence type="ECO:0000256" key="1">
    <source>
        <dbReference type="SAM" id="MobiDB-lite"/>
    </source>
</evidence>
<gene>
    <name evidence="4" type="ORF">ARMOST_01554</name>
</gene>
<feature type="compositionally biased region" description="Basic and acidic residues" evidence="1">
    <location>
        <begin position="40"/>
        <end position="50"/>
    </location>
</feature>
<feature type="compositionally biased region" description="Polar residues" evidence="1">
    <location>
        <begin position="29"/>
        <end position="38"/>
    </location>
</feature>
<feature type="transmembrane region" description="Helical" evidence="2">
    <location>
        <begin position="200"/>
        <end position="223"/>
    </location>
</feature>
<keyword evidence="2" id="KW-1133">Transmembrane helix</keyword>
<dbReference type="STRING" id="47428.A0A284QPB3"/>
<reference evidence="5" key="1">
    <citation type="journal article" date="2017" name="Nat. Ecol. Evol.">
        <title>Genome expansion and lineage-specific genetic innovations in the forest pathogenic fungi Armillaria.</title>
        <authorList>
            <person name="Sipos G."/>
            <person name="Prasanna A.N."/>
            <person name="Walter M.C."/>
            <person name="O'Connor E."/>
            <person name="Balint B."/>
            <person name="Krizsan K."/>
            <person name="Kiss B."/>
            <person name="Hess J."/>
            <person name="Varga T."/>
            <person name="Slot J."/>
            <person name="Riley R."/>
            <person name="Boka B."/>
            <person name="Rigling D."/>
            <person name="Barry K."/>
            <person name="Lee J."/>
            <person name="Mihaltcheva S."/>
            <person name="LaButti K."/>
            <person name="Lipzen A."/>
            <person name="Waldron R."/>
            <person name="Moloney N.M."/>
            <person name="Sperisen C."/>
            <person name="Kredics L."/>
            <person name="Vagvoelgyi C."/>
            <person name="Patrignani A."/>
            <person name="Fitzpatrick D."/>
            <person name="Nagy I."/>
            <person name="Doyle S."/>
            <person name="Anderson J.B."/>
            <person name="Grigoriev I.V."/>
            <person name="Gueldener U."/>
            <person name="Muensterkoetter M."/>
            <person name="Nagy L.G."/>
        </authorList>
    </citation>
    <scope>NUCLEOTIDE SEQUENCE [LARGE SCALE GENOMIC DNA]</scope>
    <source>
        <strain evidence="5">C18/9</strain>
    </source>
</reference>
<feature type="compositionally biased region" description="Basic and acidic residues" evidence="1">
    <location>
        <begin position="1"/>
        <end position="27"/>
    </location>
</feature>
<evidence type="ECO:0000256" key="2">
    <source>
        <dbReference type="SAM" id="Phobius"/>
    </source>
</evidence>
<feature type="region of interest" description="Disordered" evidence="1">
    <location>
        <begin position="1"/>
        <end position="64"/>
    </location>
</feature>
<accession>A0A284QPB3</accession>
<feature type="transmembrane region" description="Helical" evidence="2">
    <location>
        <begin position="126"/>
        <end position="145"/>
    </location>
</feature>
<sequence>MSDQHQVDEGSSRRSSEGISDVQDRPEGSPQNNGSKLRQNNKEKPKEMGTGKENVNSDSIGVEPLLSPGIQEEAGVEGNDPFNYEDKYPEDNIYEETAPNARVWRTYLDESTNHDVRMVGESRDSVDVLLVFAGLFSAVVTTFVSQTSQSLQADYAQVSASLLFEMVLIQRAIANGSSLDNVPASSLNPYAKFTPATTDVWVSGLWFTSLSLSLATALVAVLVKQWLHHYLALPSGTPQERNHVRQYRYGGFQKWHVLVIVGLLPVLMHLALGIFFVGLTVFLVPLRPGLSWVIGVGTVAAYTTYLITIFLPILYPQCPYRTPLSDLVYFPYHYITQDLFPKHVRPLFVKEGQLHNFTLDEPGAKVSSLDDLEREVVREESETLSVEALHWLFSSSSNPTVHDIVIQSIGGLPLSARAAAKKVFGEATHIRKAHNTLLYGSTQYLGGRSLKPSPGMESKVERLLRFELFIPHLHNGMDNETRARFYVDAADDDQGLTVAVQSNDTLQRSKYKAPDSPTSTAFFWQVTHSHPVMLPPVIWLELMRMAKDDGAFAPIDIDSLGLNGQVLKWLWWKCIRRWSVLRHYIYLDTAQATIFGPLYDHWLNS</sequence>
<evidence type="ECO:0000259" key="3">
    <source>
        <dbReference type="Pfam" id="PF20153"/>
    </source>
</evidence>
<feature type="transmembrane region" description="Helical" evidence="2">
    <location>
        <begin position="290"/>
        <end position="315"/>
    </location>
</feature>
<organism evidence="4 5">
    <name type="scientific">Armillaria ostoyae</name>
    <name type="common">Armillaria root rot fungus</name>
    <dbReference type="NCBI Taxonomy" id="47428"/>
    <lineage>
        <taxon>Eukaryota</taxon>
        <taxon>Fungi</taxon>
        <taxon>Dikarya</taxon>
        <taxon>Basidiomycota</taxon>
        <taxon>Agaricomycotina</taxon>
        <taxon>Agaricomycetes</taxon>
        <taxon>Agaricomycetidae</taxon>
        <taxon>Agaricales</taxon>
        <taxon>Marasmiineae</taxon>
        <taxon>Physalacriaceae</taxon>
        <taxon>Armillaria</taxon>
    </lineage>
</organism>
<keyword evidence="5" id="KW-1185">Reference proteome</keyword>